<evidence type="ECO:0000313" key="4">
    <source>
        <dbReference type="EMBL" id="APG63231.1"/>
    </source>
</evidence>
<dbReference type="Gene3D" id="2.40.30.170">
    <property type="match status" value="1"/>
</dbReference>
<accession>A0A1L3JDK9</accession>
<protein>
    <submittedName>
        <fullName evidence="4">Uncharacterized protein</fullName>
    </submittedName>
</protein>
<dbReference type="RefSeq" id="WP_072559883.1">
    <property type="nucleotide sequence ID" value="NZ_CP018154.1"/>
</dbReference>
<dbReference type="InterPro" id="IPR058647">
    <property type="entry name" value="BSH_CzcB-like"/>
</dbReference>
<reference evidence="4 5" key="1">
    <citation type="submission" date="2016-11" db="EMBL/GenBank/DDBJ databases">
        <title>Sphingorhabdus sp. LPB0140, isolated from marine environment.</title>
        <authorList>
            <person name="Kim E."/>
            <person name="Yi H."/>
        </authorList>
    </citation>
    <scope>NUCLEOTIDE SEQUENCE [LARGE SCALE GENOMIC DNA]</scope>
    <source>
        <strain evidence="4 5">LPB0140</strain>
    </source>
</reference>
<keyword evidence="5" id="KW-1185">Reference proteome</keyword>
<dbReference type="SUPFAM" id="SSF111369">
    <property type="entry name" value="HlyD-like secretion proteins"/>
    <property type="match status" value="1"/>
</dbReference>
<dbReference type="PROSITE" id="PS51257">
    <property type="entry name" value="PROKAR_LIPOPROTEIN"/>
    <property type="match status" value="1"/>
</dbReference>
<dbReference type="Gene3D" id="2.40.50.100">
    <property type="match status" value="1"/>
</dbReference>
<organism evidence="4 5">
    <name type="scientific">Sphingorhabdus lutea</name>
    <dbReference type="NCBI Taxonomy" id="1913578"/>
    <lineage>
        <taxon>Bacteria</taxon>
        <taxon>Pseudomonadati</taxon>
        <taxon>Pseudomonadota</taxon>
        <taxon>Alphaproteobacteria</taxon>
        <taxon>Sphingomonadales</taxon>
        <taxon>Sphingomonadaceae</taxon>
        <taxon>Sphingorhabdus</taxon>
    </lineage>
</organism>
<evidence type="ECO:0000259" key="3">
    <source>
        <dbReference type="Pfam" id="PF25989"/>
    </source>
</evidence>
<dbReference type="NCBIfam" id="TIGR01730">
    <property type="entry name" value="RND_mfp"/>
    <property type="match status" value="1"/>
</dbReference>
<dbReference type="InterPro" id="IPR058637">
    <property type="entry name" value="YknX-like_C"/>
</dbReference>
<dbReference type="KEGG" id="sphl:LPB140_11040"/>
<dbReference type="AlphaFoldDB" id="A0A1L3JDK9"/>
<name>A0A1L3JDK9_9SPHN</name>
<dbReference type="EMBL" id="CP018154">
    <property type="protein sequence ID" value="APG63231.1"/>
    <property type="molecule type" value="Genomic_DNA"/>
</dbReference>
<dbReference type="Gene3D" id="2.40.420.20">
    <property type="match status" value="1"/>
</dbReference>
<dbReference type="InterPro" id="IPR006143">
    <property type="entry name" value="RND_pump_MFP"/>
</dbReference>
<dbReference type="PANTHER" id="PTHR30469:SF15">
    <property type="entry name" value="HLYD FAMILY OF SECRETION PROTEINS"/>
    <property type="match status" value="1"/>
</dbReference>
<dbReference type="PANTHER" id="PTHR30469">
    <property type="entry name" value="MULTIDRUG RESISTANCE PROTEIN MDTA"/>
    <property type="match status" value="1"/>
</dbReference>
<dbReference type="GO" id="GO:1990281">
    <property type="term" value="C:efflux pump complex"/>
    <property type="evidence" value="ECO:0007669"/>
    <property type="project" value="TreeGrafter"/>
</dbReference>
<proteinExistence type="inferred from homology"/>
<dbReference type="Pfam" id="PF25973">
    <property type="entry name" value="BSH_CzcB"/>
    <property type="match status" value="1"/>
</dbReference>
<dbReference type="Pfam" id="PF25989">
    <property type="entry name" value="YknX_C"/>
    <property type="match status" value="1"/>
</dbReference>
<comment type="similarity">
    <text evidence="1">Belongs to the membrane fusion protein (MFP) (TC 8.A.1) family.</text>
</comment>
<sequence length="355" mass="37799">MAFHHKKYYIAALLALALTSCKNGDEGGQPARNVQPVVDIITIGKIDEAFDVQAVGTISYREETPLGFTTSGKIASVKYREGDFVKAGALLATLDSTNVAADVKAARAEYDRANAEFTRSSTLFKQGWITKPRVEQAQAAMLAAKARMSQAQFAASTSALYAPSNGVIISRSADAGQVIAAGTPALIIGRADKGFVLKISIIDKYLSQIVPGKKISVALSGAEDRPFDAVISEVDGRANPATGSFFAYAQLPAIANLKSGQIAKAKIPLYSDSEKLVAIPASAIFGVRNNEALVYIYDPQSHVASIRNVQLGQLTDKWIIIENGLKMGEKIIASGHEKVSDGQKVRLGNQSKIAK</sequence>
<evidence type="ECO:0000256" key="1">
    <source>
        <dbReference type="ARBA" id="ARBA00009477"/>
    </source>
</evidence>
<dbReference type="Proteomes" id="UP000242561">
    <property type="component" value="Chromosome"/>
</dbReference>
<evidence type="ECO:0000313" key="5">
    <source>
        <dbReference type="Proteomes" id="UP000242561"/>
    </source>
</evidence>
<feature type="domain" description="YknX-like C-terminal permuted SH3-like" evidence="3">
    <location>
        <begin position="278"/>
        <end position="346"/>
    </location>
</feature>
<dbReference type="GO" id="GO:0015562">
    <property type="term" value="F:efflux transmembrane transporter activity"/>
    <property type="evidence" value="ECO:0007669"/>
    <property type="project" value="TreeGrafter"/>
</dbReference>
<dbReference type="Gene3D" id="1.10.287.470">
    <property type="entry name" value="Helix hairpin bin"/>
    <property type="match status" value="1"/>
</dbReference>
<evidence type="ECO:0000259" key="2">
    <source>
        <dbReference type="Pfam" id="PF25973"/>
    </source>
</evidence>
<dbReference type="STRING" id="1913578.LPB140_11040"/>
<feature type="domain" description="CzcB-like barrel-sandwich hybrid" evidence="2">
    <location>
        <begin position="70"/>
        <end position="185"/>
    </location>
</feature>
<gene>
    <name evidence="4" type="ORF">LPB140_11040</name>
</gene>
<dbReference type="OrthoDB" id="9806939at2"/>